<dbReference type="CDD" id="cd02440">
    <property type="entry name" value="AdoMet_MTases"/>
    <property type="match status" value="1"/>
</dbReference>
<dbReference type="SUPFAM" id="SSF53335">
    <property type="entry name" value="S-adenosyl-L-methionine-dependent methyltransferases"/>
    <property type="match status" value="1"/>
</dbReference>
<evidence type="ECO:0000259" key="1">
    <source>
        <dbReference type="Pfam" id="PF13649"/>
    </source>
</evidence>
<sequence>MRSFAERSAEPELMDAEPVGLEDFRACLKDLATVNTLTLARRPTLAWLEQATGGMRPGEPLSLLDVGFGYGDMLRAIHGWCVARGFVPHLTGIDLNPWSAASAREATPAHMRIDYRTGDVFAFRPEQPVQFVVSSLFAHHLEDAQVAAFLAWMERTATQGWFINDLHRHPVPYYAFRAMARAAGWHRFVQHDGPVSIARAFRRSDWRRLIAEAGLDPGLVEIRWRAPFRLCVGRLR</sequence>
<dbReference type="Pfam" id="PF13649">
    <property type="entry name" value="Methyltransf_25"/>
    <property type="match status" value="1"/>
</dbReference>
<name>A0A6J4MBW6_9HYPH</name>
<dbReference type="InterPro" id="IPR029063">
    <property type="entry name" value="SAM-dependent_MTases_sf"/>
</dbReference>
<feature type="domain" description="Methyltransferase" evidence="1">
    <location>
        <begin position="64"/>
        <end position="157"/>
    </location>
</feature>
<reference evidence="2" key="1">
    <citation type="submission" date="2020-02" db="EMBL/GenBank/DDBJ databases">
        <authorList>
            <person name="Meier V. D."/>
        </authorList>
    </citation>
    <scope>NUCLEOTIDE SEQUENCE</scope>
    <source>
        <strain evidence="2">AVDCRST_MAG90</strain>
    </source>
</reference>
<protein>
    <submittedName>
        <fullName evidence="2">SAM (And some other nucleotide) binding motif</fullName>
    </submittedName>
</protein>
<accession>A0A6J4MBW6</accession>
<proteinExistence type="predicted"/>
<dbReference type="AlphaFoldDB" id="A0A6J4MBW6"/>
<gene>
    <name evidence="2" type="ORF">AVDCRST_MAG90-2550</name>
</gene>
<dbReference type="InterPro" id="IPR041698">
    <property type="entry name" value="Methyltransf_25"/>
</dbReference>
<organism evidence="2">
    <name type="scientific">uncultured Microvirga sp</name>
    <dbReference type="NCBI Taxonomy" id="412392"/>
    <lineage>
        <taxon>Bacteria</taxon>
        <taxon>Pseudomonadati</taxon>
        <taxon>Pseudomonadota</taxon>
        <taxon>Alphaproteobacteria</taxon>
        <taxon>Hyphomicrobiales</taxon>
        <taxon>Methylobacteriaceae</taxon>
        <taxon>Microvirga</taxon>
        <taxon>environmental samples</taxon>
    </lineage>
</organism>
<dbReference type="EMBL" id="CADCUC010000519">
    <property type="protein sequence ID" value="CAA9353611.1"/>
    <property type="molecule type" value="Genomic_DNA"/>
</dbReference>
<dbReference type="Gene3D" id="3.40.50.150">
    <property type="entry name" value="Vaccinia Virus protein VP39"/>
    <property type="match status" value="1"/>
</dbReference>
<evidence type="ECO:0000313" key="2">
    <source>
        <dbReference type="EMBL" id="CAA9353611.1"/>
    </source>
</evidence>